<dbReference type="EMBL" id="CP069023">
    <property type="protein sequence ID" value="QRC90510.1"/>
    <property type="molecule type" value="Genomic_DNA"/>
</dbReference>
<feature type="compositionally biased region" description="Low complexity" evidence="1">
    <location>
        <begin position="725"/>
        <end position="737"/>
    </location>
</feature>
<feature type="compositionally biased region" description="Low complexity" evidence="1">
    <location>
        <begin position="666"/>
        <end position="678"/>
    </location>
</feature>
<evidence type="ECO:0000313" key="2">
    <source>
        <dbReference type="EMBL" id="QRC90510.1"/>
    </source>
</evidence>
<evidence type="ECO:0000313" key="3">
    <source>
        <dbReference type="Proteomes" id="UP000663193"/>
    </source>
</evidence>
<accession>A0A7U2HSU3</accession>
<dbReference type="OrthoDB" id="4158477at2759"/>
<feature type="compositionally biased region" description="Polar residues" evidence="1">
    <location>
        <begin position="457"/>
        <end position="466"/>
    </location>
</feature>
<feature type="compositionally biased region" description="Polar residues" evidence="1">
    <location>
        <begin position="583"/>
        <end position="595"/>
    </location>
</feature>
<feature type="compositionally biased region" description="Polar residues" evidence="1">
    <location>
        <begin position="413"/>
        <end position="429"/>
    </location>
</feature>
<feature type="compositionally biased region" description="Polar residues" evidence="1">
    <location>
        <begin position="385"/>
        <end position="404"/>
    </location>
</feature>
<feature type="compositionally biased region" description="Low complexity" evidence="1">
    <location>
        <begin position="624"/>
        <end position="636"/>
    </location>
</feature>
<feature type="compositionally biased region" description="Low complexity" evidence="1">
    <location>
        <begin position="494"/>
        <end position="508"/>
    </location>
</feature>
<name>A0A7U2HSU3_PHANO</name>
<feature type="compositionally biased region" description="Low complexity" evidence="1">
    <location>
        <begin position="473"/>
        <end position="484"/>
    </location>
</feature>
<evidence type="ECO:0000256" key="1">
    <source>
        <dbReference type="SAM" id="MobiDB-lite"/>
    </source>
</evidence>
<feature type="compositionally biased region" description="Polar residues" evidence="1">
    <location>
        <begin position="511"/>
        <end position="528"/>
    </location>
</feature>
<feature type="compositionally biased region" description="Low complexity" evidence="1">
    <location>
        <begin position="643"/>
        <end position="655"/>
    </location>
</feature>
<feature type="compositionally biased region" description="Low complexity" evidence="1">
    <location>
        <begin position="596"/>
        <end position="614"/>
    </location>
</feature>
<dbReference type="Proteomes" id="UP000663193">
    <property type="component" value="Chromosome 1"/>
</dbReference>
<dbReference type="VEuPathDB" id="FungiDB:JI435_000220"/>
<keyword evidence="3" id="KW-1185">Reference proteome</keyword>
<sequence length="801" mass="81423">MKYALLFAATAAASYDAYGGYGGADSSSAPAQVSSSAIASSAPAYGGYGSQPAPSSKAPSPVSSATSSKATPCSTSVGQNGYTTVVPGYGKPPVTVTSQYQAIPTCVAQGYDSKSCAKWGEDKYVSTTLTDADKKVVTVTNVKDCVTVYHEKKTITHSATPTLGGYAAPSSYPIGAKNSTGTWYELYEKIHVVEYENIGKNALPGYGGSGLCHECDNAQPYTIKECKSGKCSEEKKTLNYGKPKDEVKVYEKPGVYTVPAKVVTVYPSAPTGPAGNGNGHPKAPEAGVYTYEAKTITITKPNQQYTCTYELPKQTPSKSEEYPASATKTPAHGEEYPVTKTEVHNNGNEASSTPKAPGNEYPSYPNVPAKSNSTSSAHGNGYGSAPSSTPCTESETHATPTPASSKPAEYGNIASSSAPAYGNTGSSSAPAYGDNGYGAHSTLVVASSSKPVEYGQPASSSATAYNNGYGGEKPSASVPAKASSTPCESELKHTYTPAATATPYVPVYGSNKPSSSAPVYNGEKSSSAPVYGGNKPSSSAPAYAGSSSAPAQASSTPCESELKHSSTPAATPTPYVPVYGGNKPSSSAPVYNGQKSSSAPVYSGSSSAPAKASSTPCESESKHASTAAATPTPNAPVYGNNVPSSSASKPSTTPAPYIPVYGGNQPSSSAPAKASSTPCESDLKTSTATPAPTATPYVPVYGNNKPSSTVPAAASSTPCDEETKTPAATPYASAPAYGNAKPSPTPAAPVYNNNNSNGGYGGDNKPSPTPAVPAHTAAAAGGYGYAKRDNMMERRKRAAVL</sequence>
<feature type="compositionally biased region" description="Low complexity" evidence="1">
    <location>
        <begin position="687"/>
        <end position="718"/>
    </location>
</feature>
<feature type="compositionally biased region" description="Low complexity" evidence="1">
    <location>
        <begin position="565"/>
        <end position="579"/>
    </location>
</feature>
<proteinExistence type="predicted"/>
<feature type="region of interest" description="Disordered" evidence="1">
    <location>
        <begin position="45"/>
        <end position="74"/>
    </location>
</feature>
<organism evidence="2 3">
    <name type="scientific">Phaeosphaeria nodorum (strain SN15 / ATCC MYA-4574 / FGSC 10173)</name>
    <name type="common">Glume blotch fungus</name>
    <name type="synonym">Parastagonospora nodorum</name>
    <dbReference type="NCBI Taxonomy" id="321614"/>
    <lineage>
        <taxon>Eukaryota</taxon>
        <taxon>Fungi</taxon>
        <taxon>Dikarya</taxon>
        <taxon>Ascomycota</taxon>
        <taxon>Pezizomycotina</taxon>
        <taxon>Dothideomycetes</taxon>
        <taxon>Pleosporomycetidae</taxon>
        <taxon>Pleosporales</taxon>
        <taxon>Pleosporineae</taxon>
        <taxon>Phaeosphaeriaceae</taxon>
        <taxon>Parastagonospora</taxon>
    </lineage>
</organism>
<gene>
    <name evidence="2" type="ORF">JI435_000220</name>
</gene>
<feature type="compositionally biased region" description="Basic and acidic residues" evidence="1">
    <location>
        <begin position="331"/>
        <end position="343"/>
    </location>
</feature>
<feature type="compositionally biased region" description="Polar residues" evidence="1">
    <location>
        <begin position="344"/>
        <end position="354"/>
    </location>
</feature>
<feature type="region of interest" description="Disordered" evidence="1">
    <location>
        <begin position="311"/>
        <end position="775"/>
    </location>
</feature>
<feature type="compositionally biased region" description="Low complexity" evidence="1">
    <location>
        <begin position="536"/>
        <end position="555"/>
    </location>
</feature>
<feature type="compositionally biased region" description="Low complexity" evidence="1">
    <location>
        <begin position="52"/>
        <end position="72"/>
    </location>
</feature>
<reference evidence="3" key="1">
    <citation type="journal article" date="2021" name="BMC Genomics">
        <title>Chromosome-level genome assembly and manually-curated proteome of model necrotroph Parastagonospora nodorum Sn15 reveals a genome-wide trove of candidate effector homologs, and redundancy of virulence-related functions within an accessory chromosome.</title>
        <authorList>
            <person name="Bertazzoni S."/>
            <person name="Jones D.A.B."/>
            <person name="Phan H.T."/>
            <person name="Tan K.-C."/>
            <person name="Hane J.K."/>
        </authorList>
    </citation>
    <scope>NUCLEOTIDE SEQUENCE [LARGE SCALE GENOMIC DNA]</scope>
    <source>
        <strain evidence="3">SN15 / ATCC MYA-4574 / FGSC 10173)</strain>
    </source>
</reference>
<feature type="compositionally biased region" description="Polar residues" evidence="1">
    <location>
        <begin position="369"/>
        <end position="378"/>
    </location>
</feature>
<protein>
    <submittedName>
        <fullName evidence="2">Uncharacterized protein</fullName>
    </submittedName>
</protein>
<dbReference type="AlphaFoldDB" id="A0A7U2HSU3"/>